<dbReference type="EMBL" id="SJPN01000021">
    <property type="protein sequence ID" value="TWT89477.1"/>
    <property type="molecule type" value="Genomic_DNA"/>
</dbReference>
<comment type="caution">
    <text evidence="2">The sequence shown here is derived from an EMBL/GenBank/DDBJ whole genome shotgun (WGS) entry which is preliminary data.</text>
</comment>
<dbReference type="InterPro" id="IPR036046">
    <property type="entry name" value="Acylphosphatase-like_dom_sf"/>
</dbReference>
<dbReference type="Pfam" id="PF04940">
    <property type="entry name" value="BLUF"/>
    <property type="match status" value="1"/>
</dbReference>
<dbReference type="Gene3D" id="3.30.70.100">
    <property type="match status" value="1"/>
</dbReference>
<protein>
    <submittedName>
        <fullName evidence="2">Blue light-and temperature-regulated antirepressor YcgF</fullName>
    </submittedName>
</protein>
<dbReference type="InterPro" id="IPR007024">
    <property type="entry name" value="BLUF_domain"/>
</dbReference>
<dbReference type="RefSeq" id="WP_146523640.1">
    <property type="nucleotide sequence ID" value="NZ_CP151726.1"/>
</dbReference>
<evidence type="ECO:0000313" key="3">
    <source>
        <dbReference type="Proteomes" id="UP000320176"/>
    </source>
</evidence>
<dbReference type="GO" id="GO:0071949">
    <property type="term" value="F:FAD binding"/>
    <property type="evidence" value="ECO:0007669"/>
    <property type="project" value="InterPro"/>
</dbReference>
<dbReference type="OrthoDB" id="196105at2"/>
<gene>
    <name evidence="2" type="primary">ycgF</name>
    <name evidence="2" type="ORF">Pla52n_67650</name>
</gene>
<sequence>MSIESSNPSLIQLVYASAATVEFSDEMLRELLRFARDNNHSLNVTGVLLFIDGTFFQVLEGEPQVVHSLYEKIEKDPRHTNVLQLASREIEERNFGQWSMGYIENEDEVKQLPGFVDFFNESQPHRPLTDLKGDHERIQLILEGFRRGRWRRHAQESAAT</sequence>
<accession>A0A5C5ZRE5</accession>
<dbReference type="GO" id="GO:0009882">
    <property type="term" value="F:blue light photoreceptor activity"/>
    <property type="evidence" value="ECO:0007669"/>
    <property type="project" value="InterPro"/>
</dbReference>
<proteinExistence type="predicted"/>
<evidence type="ECO:0000313" key="2">
    <source>
        <dbReference type="EMBL" id="TWT89477.1"/>
    </source>
</evidence>
<name>A0A5C5ZRE5_9BACT</name>
<dbReference type="SUPFAM" id="SSF54975">
    <property type="entry name" value="Acylphosphatase/BLUF domain-like"/>
    <property type="match status" value="1"/>
</dbReference>
<organism evidence="2 3">
    <name type="scientific">Stieleria varia</name>
    <dbReference type="NCBI Taxonomy" id="2528005"/>
    <lineage>
        <taxon>Bacteria</taxon>
        <taxon>Pseudomonadati</taxon>
        <taxon>Planctomycetota</taxon>
        <taxon>Planctomycetia</taxon>
        <taxon>Pirellulales</taxon>
        <taxon>Pirellulaceae</taxon>
        <taxon>Stieleria</taxon>
    </lineage>
</organism>
<dbReference type="SMART" id="SM01034">
    <property type="entry name" value="BLUF"/>
    <property type="match status" value="1"/>
</dbReference>
<dbReference type="Proteomes" id="UP000320176">
    <property type="component" value="Unassembled WGS sequence"/>
</dbReference>
<dbReference type="PROSITE" id="PS50925">
    <property type="entry name" value="BLUF"/>
    <property type="match status" value="1"/>
</dbReference>
<keyword evidence="3" id="KW-1185">Reference proteome</keyword>
<feature type="domain" description="BLUF" evidence="1">
    <location>
        <begin position="10"/>
        <end position="101"/>
    </location>
</feature>
<reference evidence="2 3" key="1">
    <citation type="submission" date="2019-02" db="EMBL/GenBank/DDBJ databases">
        <title>Deep-cultivation of Planctomycetes and their phenomic and genomic characterization uncovers novel biology.</title>
        <authorList>
            <person name="Wiegand S."/>
            <person name="Jogler M."/>
            <person name="Boedeker C."/>
            <person name="Pinto D."/>
            <person name="Vollmers J."/>
            <person name="Rivas-Marin E."/>
            <person name="Kohn T."/>
            <person name="Peeters S.H."/>
            <person name="Heuer A."/>
            <person name="Rast P."/>
            <person name="Oberbeckmann S."/>
            <person name="Bunk B."/>
            <person name="Jeske O."/>
            <person name="Meyerdierks A."/>
            <person name="Storesund J.E."/>
            <person name="Kallscheuer N."/>
            <person name="Luecker S."/>
            <person name="Lage O.M."/>
            <person name="Pohl T."/>
            <person name="Merkel B.J."/>
            <person name="Hornburger P."/>
            <person name="Mueller R.-W."/>
            <person name="Bruemmer F."/>
            <person name="Labrenz M."/>
            <person name="Spormann A.M."/>
            <person name="Op Den Camp H."/>
            <person name="Overmann J."/>
            <person name="Amann R."/>
            <person name="Jetten M.S.M."/>
            <person name="Mascher T."/>
            <person name="Medema M.H."/>
            <person name="Devos D.P."/>
            <person name="Kaster A.-K."/>
            <person name="Ovreas L."/>
            <person name="Rohde M."/>
            <person name="Galperin M.Y."/>
            <person name="Jogler C."/>
        </authorList>
    </citation>
    <scope>NUCLEOTIDE SEQUENCE [LARGE SCALE GENOMIC DNA]</scope>
    <source>
        <strain evidence="2 3">Pla52n</strain>
    </source>
</reference>
<evidence type="ECO:0000259" key="1">
    <source>
        <dbReference type="PROSITE" id="PS50925"/>
    </source>
</evidence>
<dbReference type="AlphaFoldDB" id="A0A5C5ZRE5"/>